<dbReference type="Proteomes" id="UP001174136">
    <property type="component" value="Unassembled WGS sequence"/>
</dbReference>
<keyword evidence="2" id="KW-1185">Reference proteome</keyword>
<reference evidence="1" key="1">
    <citation type="journal article" date="2023" name="Front. Mar. Sci.">
        <title>A new Merluccius polli reference genome to investigate the effects of global change in West African waters.</title>
        <authorList>
            <person name="Mateo J.L."/>
            <person name="Blanco-Fernandez C."/>
            <person name="Garcia-Vazquez E."/>
            <person name="Machado-Schiaffino G."/>
        </authorList>
    </citation>
    <scope>NUCLEOTIDE SEQUENCE</scope>
    <source>
        <strain evidence="1">C29</strain>
        <tissue evidence="1">Fin</tissue>
    </source>
</reference>
<sequence>MAGDFIQANMTTVFPHFHQYVNFATRGENTLDRIYSNIKWAFKTAPRPHLGSSDHLSVMLIPAYKPLLTRNKPTVKQVRVWPAGAMEALQDCFEHTDWGMFKTAAEDIQEYAESVSGYIQKYMEDVSVVKNITTRANEKPWMTIKDFFTDPTNPRQMWQGIQAIMDYKVPPSSCENNTSFLIELNKYFGRFEELNTTTATKSIPPPDEQTLCLDPADVRRTLRKVNARKAAGLDNIPGKVLKECADQLAGVLTDIFNISLYQAVVPSCFKTVKIVPVPKKNITSRPQ</sequence>
<accession>A0AA47MAZ7</accession>
<dbReference type="AlphaFoldDB" id="A0AA47MAZ7"/>
<dbReference type="PANTHER" id="PTHR47510:SF3">
    <property type="entry name" value="ENDO_EXONUCLEASE_PHOSPHATASE DOMAIN-CONTAINING PROTEIN"/>
    <property type="match status" value="1"/>
</dbReference>
<dbReference type="EMBL" id="JAOPHQ010005120">
    <property type="protein sequence ID" value="KAK0136949.1"/>
    <property type="molecule type" value="Genomic_DNA"/>
</dbReference>
<name>A0AA47MAZ7_MERPO</name>
<evidence type="ECO:0000313" key="2">
    <source>
        <dbReference type="Proteomes" id="UP001174136"/>
    </source>
</evidence>
<protein>
    <submittedName>
        <fullName evidence="1">Uncharacterized protein</fullName>
    </submittedName>
</protein>
<organism evidence="1 2">
    <name type="scientific">Merluccius polli</name>
    <name type="common">Benguela hake</name>
    <name type="synonym">Merluccius cadenati</name>
    <dbReference type="NCBI Taxonomy" id="89951"/>
    <lineage>
        <taxon>Eukaryota</taxon>
        <taxon>Metazoa</taxon>
        <taxon>Chordata</taxon>
        <taxon>Craniata</taxon>
        <taxon>Vertebrata</taxon>
        <taxon>Euteleostomi</taxon>
        <taxon>Actinopterygii</taxon>
        <taxon>Neopterygii</taxon>
        <taxon>Teleostei</taxon>
        <taxon>Neoteleostei</taxon>
        <taxon>Acanthomorphata</taxon>
        <taxon>Zeiogadaria</taxon>
        <taxon>Gadariae</taxon>
        <taxon>Gadiformes</taxon>
        <taxon>Gadoidei</taxon>
        <taxon>Merlucciidae</taxon>
        <taxon>Merluccius</taxon>
    </lineage>
</organism>
<dbReference type="PANTHER" id="PTHR47510">
    <property type="entry name" value="REVERSE TRANSCRIPTASE DOMAIN-CONTAINING PROTEIN"/>
    <property type="match status" value="1"/>
</dbReference>
<evidence type="ECO:0000313" key="1">
    <source>
        <dbReference type="EMBL" id="KAK0136949.1"/>
    </source>
</evidence>
<gene>
    <name evidence="1" type="ORF">N1851_026882</name>
</gene>
<comment type="caution">
    <text evidence="1">The sequence shown here is derived from an EMBL/GenBank/DDBJ whole genome shotgun (WGS) entry which is preliminary data.</text>
</comment>
<proteinExistence type="predicted"/>